<proteinExistence type="predicted"/>
<feature type="compositionally biased region" description="Low complexity" evidence="1">
    <location>
        <begin position="244"/>
        <end position="265"/>
    </location>
</feature>
<feature type="compositionally biased region" description="Acidic residues" evidence="1">
    <location>
        <begin position="135"/>
        <end position="145"/>
    </location>
</feature>
<dbReference type="Gene3D" id="2.20.70.10">
    <property type="match status" value="1"/>
</dbReference>
<sequence length="376" mass="42642">MTSELQQTENNNETGMNRNEDIDSKIADFMADIDEIVLGKKSATNNNHNHEKSEWKECFDETSQSIYYWNTITNECSWDPPSISSQTDLIEKSINSTNSEGINKKKRQQSITDNKSPKKLKKPSIIAEYASSESETSEDDEENVDDIDELLNEVLDKEEKKDKKCQQTDLYPLFEADCRAAIARLIDLGDKKPEIFTLRIQLETRLEDCLSGHLSKSYAVSKLEQALIQIEEFEKLFLTASTSLSTTTEPLKPPLTSSDMALLLSLPPPPPPPSSPPPPFDFPSSSANDDHDQTLQLFYAQLNCDPSQTTSSISDTETTMTNMKSEQQQQQQQQHHHHHHHKDKKPKPAKTLPTDLIQKWTHARQELRGIADIDDS</sequence>
<dbReference type="CDD" id="cd00201">
    <property type="entry name" value="WW"/>
    <property type="match status" value="1"/>
</dbReference>
<feature type="domain" description="WW" evidence="2">
    <location>
        <begin position="49"/>
        <end position="83"/>
    </location>
</feature>
<evidence type="ECO:0000256" key="1">
    <source>
        <dbReference type="SAM" id="MobiDB-lite"/>
    </source>
</evidence>
<feature type="compositionally biased region" description="Pro residues" evidence="1">
    <location>
        <begin position="266"/>
        <end position="281"/>
    </location>
</feature>
<dbReference type="Proteomes" id="UP000663870">
    <property type="component" value="Unassembled WGS sequence"/>
</dbReference>
<dbReference type="InterPro" id="IPR001202">
    <property type="entry name" value="WW_dom"/>
</dbReference>
<dbReference type="InterPro" id="IPR036020">
    <property type="entry name" value="WW_dom_sf"/>
</dbReference>
<feature type="region of interest" description="Disordered" evidence="1">
    <location>
        <begin position="1"/>
        <end position="23"/>
    </location>
</feature>
<evidence type="ECO:0000313" key="3">
    <source>
        <dbReference type="EMBL" id="CAF1224011.1"/>
    </source>
</evidence>
<evidence type="ECO:0000313" key="4">
    <source>
        <dbReference type="EMBL" id="CAF1504669.1"/>
    </source>
</evidence>
<protein>
    <recommendedName>
        <fullName evidence="2">WW domain-containing protein</fullName>
    </recommendedName>
</protein>
<dbReference type="SMART" id="SM00456">
    <property type="entry name" value="WW"/>
    <property type="match status" value="1"/>
</dbReference>
<dbReference type="PROSITE" id="PS50020">
    <property type="entry name" value="WW_DOMAIN_2"/>
    <property type="match status" value="1"/>
</dbReference>
<evidence type="ECO:0000259" key="2">
    <source>
        <dbReference type="PROSITE" id="PS50020"/>
    </source>
</evidence>
<dbReference type="Pfam" id="PF00397">
    <property type="entry name" value="WW"/>
    <property type="match status" value="1"/>
</dbReference>
<dbReference type="EMBL" id="CAJNOL010002482">
    <property type="protein sequence ID" value="CAF1504669.1"/>
    <property type="molecule type" value="Genomic_DNA"/>
</dbReference>
<dbReference type="PANTHER" id="PTHR47852">
    <property type="entry name" value="OS06G0298400 PROTEIN"/>
    <property type="match status" value="1"/>
</dbReference>
<comment type="caution">
    <text evidence="4">The sequence shown here is derived from an EMBL/GenBank/DDBJ whole genome shotgun (WGS) entry which is preliminary data.</text>
</comment>
<dbReference type="Proteomes" id="UP000663854">
    <property type="component" value="Unassembled WGS sequence"/>
</dbReference>
<feature type="region of interest" description="Disordered" evidence="1">
    <location>
        <begin position="244"/>
        <end position="289"/>
    </location>
</feature>
<dbReference type="EMBL" id="CAJNOH010001499">
    <property type="protein sequence ID" value="CAF1224011.1"/>
    <property type="molecule type" value="Genomic_DNA"/>
</dbReference>
<dbReference type="PANTHER" id="PTHR47852:SF2">
    <property type="entry name" value="WW DOMAIN-CONTAINING PROTEIN"/>
    <property type="match status" value="1"/>
</dbReference>
<feature type="compositionally biased region" description="Polar residues" evidence="1">
    <location>
        <begin position="306"/>
        <end position="326"/>
    </location>
</feature>
<name>A0A815T8M3_9BILA</name>
<gene>
    <name evidence="4" type="ORF">JXQ802_LOCUS40633</name>
    <name evidence="3" type="ORF">PYM288_LOCUS26025</name>
</gene>
<keyword evidence="5" id="KW-1185">Reference proteome</keyword>
<feature type="compositionally biased region" description="Basic residues" evidence="1">
    <location>
        <begin position="334"/>
        <end position="348"/>
    </location>
</feature>
<feature type="region of interest" description="Disordered" evidence="1">
    <location>
        <begin position="95"/>
        <end position="145"/>
    </location>
</feature>
<reference evidence="4" key="1">
    <citation type="submission" date="2021-02" db="EMBL/GenBank/DDBJ databases">
        <authorList>
            <person name="Nowell W R."/>
        </authorList>
    </citation>
    <scope>NUCLEOTIDE SEQUENCE</scope>
</reference>
<organism evidence="4 5">
    <name type="scientific">Rotaria sordida</name>
    <dbReference type="NCBI Taxonomy" id="392033"/>
    <lineage>
        <taxon>Eukaryota</taxon>
        <taxon>Metazoa</taxon>
        <taxon>Spiralia</taxon>
        <taxon>Gnathifera</taxon>
        <taxon>Rotifera</taxon>
        <taxon>Eurotatoria</taxon>
        <taxon>Bdelloidea</taxon>
        <taxon>Philodinida</taxon>
        <taxon>Philodinidae</taxon>
        <taxon>Rotaria</taxon>
    </lineage>
</organism>
<feature type="compositionally biased region" description="Polar residues" evidence="1">
    <location>
        <begin position="1"/>
        <end position="17"/>
    </location>
</feature>
<dbReference type="SUPFAM" id="SSF51045">
    <property type="entry name" value="WW domain"/>
    <property type="match status" value="1"/>
</dbReference>
<evidence type="ECO:0000313" key="5">
    <source>
        <dbReference type="Proteomes" id="UP000663870"/>
    </source>
</evidence>
<dbReference type="AlphaFoldDB" id="A0A815T8M3"/>
<feature type="compositionally biased region" description="Low complexity" evidence="1">
    <location>
        <begin position="123"/>
        <end position="134"/>
    </location>
</feature>
<accession>A0A815T8M3</accession>
<feature type="region of interest" description="Disordered" evidence="1">
    <location>
        <begin position="306"/>
        <end position="360"/>
    </location>
</feature>